<dbReference type="GO" id="GO:0033265">
    <property type="term" value="F:choline binding"/>
    <property type="evidence" value="ECO:0007669"/>
    <property type="project" value="InterPro"/>
</dbReference>
<feature type="domain" description="ABC-type glycine betaine transport system substrate-binding" evidence="2">
    <location>
        <begin position="40"/>
        <end position="292"/>
    </location>
</feature>
<name>A0A5A9GM35_AZOLI</name>
<proteinExistence type="predicted"/>
<gene>
    <name evidence="3" type="ORF">FZ942_17325</name>
</gene>
<feature type="signal peptide" evidence="1">
    <location>
        <begin position="1"/>
        <end position="32"/>
    </location>
</feature>
<dbReference type="AlphaFoldDB" id="A0A5A9GM35"/>
<organism evidence="3 4">
    <name type="scientific">Azospirillum lipoferum</name>
    <dbReference type="NCBI Taxonomy" id="193"/>
    <lineage>
        <taxon>Bacteria</taxon>
        <taxon>Pseudomonadati</taxon>
        <taxon>Pseudomonadota</taxon>
        <taxon>Alphaproteobacteria</taxon>
        <taxon>Rhodospirillales</taxon>
        <taxon>Azospirillaceae</taxon>
        <taxon>Azospirillum</taxon>
    </lineage>
</organism>
<dbReference type="Gene3D" id="3.40.190.100">
    <property type="entry name" value="Glycine betaine-binding periplasmic protein, domain 2"/>
    <property type="match status" value="1"/>
</dbReference>
<dbReference type="GO" id="GO:0043190">
    <property type="term" value="C:ATP-binding cassette (ABC) transporter complex"/>
    <property type="evidence" value="ECO:0007669"/>
    <property type="project" value="InterPro"/>
</dbReference>
<feature type="chain" id="PRO_5022706863" evidence="1">
    <location>
        <begin position="33"/>
        <end position="324"/>
    </location>
</feature>
<evidence type="ECO:0000313" key="4">
    <source>
        <dbReference type="Proteomes" id="UP000324927"/>
    </source>
</evidence>
<evidence type="ECO:0000256" key="1">
    <source>
        <dbReference type="SAM" id="SignalP"/>
    </source>
</evidence>
<evidence type="ECO:0000259" key="2">
    <source>
        <dbReference type="Pfam" id="PF04069"/>
    </source>
</evidence>
<dbReference type="GO" id="GO:0022857">
    <property type="term" value="F:transmembrane transporter activity"/>
    <property type="evidence" value="ECO:0007669"/>
    <property type="project" value="InterPro"/>
</dbReference>
<dbReference type="Pfam" id="PF04069">
    <property type="entry name" value="OpuAC"/>
    <property type="match status" value="1"/>
</dbReference>
<dbReference type="InterPro" id="IPR007210">
    <property type="entry name" value="ABC_Gly_betaine_transp_sub-bd"/>
</dbReference>
<sequence length="324" mass="34411">MGRAALAGLAAAIGVTAGLLVASGAASGTAAAAEPASCQTVRMADPGWTDITSTNAVAGALLGALGYQQKIETVAVPIIFQALKTGQIDVFLGNWMPAQSTFLDKLIAEKSVEIVRPNLENAKFTLAVPTAVADAGVRSFADLARYGDRFEKKIYGIEPGAPANQIIKRMLDKKDFGLEGWTLVESSEQAMLTQAMRRTRSKDWVVFLGWQPHPMNTRIDMTYLSGGDAYFGPNYGSTTVNTLSRRGYGSECANVHRLFSQLAFTVGMENEIMAAITEDKQAPKDAAAGYLKAHPDLLGPWLAGVSTRDGKDAAPAVRAALGLK</sequence>
<protein>
    <submittedName>
        <fullName evidence="3">Choline ABC transporter substrate-binding protein</fullName>
    </submittedName>
</protein>
<dbReference type="NCBIfam" id="TIGR03414">
    <property type="entry name" value="ABC_choline_bnd"/>
    <property type="match status" value="1"/>
</dbReference>
<comment type="caution">
    <text evidence="3">The sequence shown here is derived from an EMBL/GenBank/DDBJ whole genome shotgun (WGS) entry which is preliminary data.</text>
</comment>
<dbReference type="Gene3D" id="3.40.190.10">
    <property type="entry name" value="Periplasmic binding protein-like II"/>
    <property type="match status" value="1"/>
</dbReference>
<dbReference type="GO" id="GO:0015871">
    <property type="term" value="P:choline transport"/>
    <property type="evidence" value="ECO:0007669"/>
    <property type="project" value="InterPro"/>
</dbReference>
<evidence type="ECO:0000313" key="3">
    <source>
        <dbReference type="EMBL" id="KAA0595496.1"/>
    </source>
</evidence>
<dbReference type="OrthoDB" id="9787902at2"/>
<dbReference type="CDD" id="cd13640">
    <property type="entry name" value="PBP2_ChoX"/>
    <property type="match status" value="1"/>
</dbReference>
<dbReference type="InterPro" id="IPR017783">
    <property type="entry name" value="ABC_choline_sub-bd"/>
</dbReference>
<dbReference type="EMBL" id="VTTN01000006">
    <property type="protein sequence ID" value="KAA0595496.1"/>
    <property type="molecule type" value="Genomic_DNA"/>
</dbReference>
<reference evidence="3 4" key="1">
    <citation type="submission" date="2019-08" db="EMBL/GenBank/DDBJ databases">
        <authorList>
            <person name="Grouzdev D."/>
            <person name="Tikhonova E."/>
            <person name="Kravchenko I."/>
        </authorList>
    </citation>
    <scope>NUCLEOTIDE SEQUENCE [LARGE SCALE GENOMIC DNA]</scope>
    <source>
        <strain evidence="3 4">59b</strain>
    </source>
</reference>
<dbReference type="Proteomes" id="UP000324927">
    <property type="component" value="Unassembled WGS sequence"/>
</dbReference>
<keyword evidence="4" id="KW-1185">Reference proteome</keyword>
<accession>A0A5A9GM35</accession>
<dbReference type="GO" id="GO:0042597">
    <property type="term" value="C:periplasmic space"/>
    <property type="evidence" value="ECO:0007669"/>
    <property type="project" value="InterPro"/>
</dbReference>
<dbReference type="SUPFAM" id="SSF53850">
    <property type="entry name" value="Periplasmic binding protein-like II"/>
    <property type="match status" value="1"/>
</dbReference>
<keyword evidence="1" id="KW-0732">Signal</keyword>